<reference evidence="4" key="2">
    <citation type="submission" date="2017-09" db="EMBL/GenBank/DDBJ databases">
        <title>FDA dAtabase for Regulatory Grade micrObial Sequences (FDA-ARGOS): Supporting development and validation of Infectious Disease Dx tests.</title>
        <authorList>
            <person name="Minogue T."/>
            <person name="Wolcott M."/>
            <person name="Wasieloski L."/>
            <person name="Aguilar W."/>
            <person name="Moore D."/>
            <person name="Tallon L.J."/>
            <person name="Sadzewicz L."/>
            <person name="Ott S."/>
            <person name="Zhao X."/>
            <person name="Nagaraj S."/>
            <person name="Vavikolanu K."/>
            <person name="Aluvathingal J."/>
            <person name="Nadendla S."/>
            <person name="Sichtig H."/>
        </authorList>
    </citation>
    <scope>NUCLEOTIDE SEQUENCE [LARGE SCALE GENOMIC DNA]</scope>
    <source>
        <strain evidence="4">FDAARGOS_388</strain>
    </source>
</reference>
<keyword evidence="1" id="KW-0732">Signal</keyword>
<evidence type="ECO:0000313" key="2">
    <source>
        <dbReference type="EMBL" id="ATF82093.1"/>
    </source>
</evidence>
<accession>A0AAX2RIC5</accession>
<protein>
    <submittedName>
        <fullName evidence="3">DUF4148 domain-containing protein</fullName>
    </submittedName>
</protein>
<proteinExistence type="predicted"/>
<dbReference type="RefSeq" id="WP_027790910.1">
    <property type="nucleotide sequence ID" value="NZ_BCNU01000049.1"/>
</dbReference>
<evidence type="ECO:0000256" key="1">
    <source>
        <dbReference type="SAM" id="SignalP"/>
    </source>
</evidence>
<evidence type="ECO:0000313" key="4">
    <source>
        <dbReference type="Proteomes" id="UP000218103"/>
    </source>
</evidence>
<sequence length="92" mass="9968">MNIPRPMIVVVAAAVLSIAAISQAAAAQQKTRQEVRQELVRARHDGVIPSPNHDYPASPATVARNQEIHRATVHRGEAAPLVDAHDNRLAVR</sequence>
<dbReference type="InterPro" id="IPR025421">
    <property type="entry name" value="DUF4148"/>
</dbReference>
<dbReference type="Proteomes" id="UP000298234">
    <property type="component" value="Unassembled WGS sequence"/>
</dbReference>
<dbReference type="Pfam" id="PF13663">
    <property type="entry name" value="DUF4148"/>
    <property type="match status" value="1"/>
</dbReference>
<organism evidence="3 5">
    <name type="scientific">Burkholderia cepacia</name>
    <name type="common">Pseudomonas cepacia</name>
    <dbReference type="NCBI Taxonomy" id="292"/>
    <lineage>
        <taxon>Bacteria</taxon>
        <taxon>Pseudomonadati</taxon>
        <taxon>Pseudomonadota</taxon>
        <taxon>Betaproteobacteria</taxon>
        <taxon>Burkholderiales</taxon>
        <taxon>Burkholderiaceae</taxon>
        <taxon>Burkholderia</taxon>
        <taxon>Burkholderia cepacia complex</taxon>
    </lineage>
</organism>
<dbReference type="EMBL" id="CP023521">
    <property type="protein sequence ID" value="ATF82093.1"/>
    <property type="molecule type" value="Genomic_DNA"/>
</dbReference>
<reference evidence="3 5" key="3">
    <citation type="submission" date="2019-03" db="EMBL/GenBank/DDBJ databases">
        <title>Burkholderia cepacia outbreak.</title>
        <authorList>
            <person name="Farzana R."/>
            <person name="Walsh T.R."/>
        </authorList>
    </citation>
    <scope>NUCLEOTIDE SEQUENCE [LARGE SCALE GENOMIC DNA]</scope>
    <source>
        <strain evidence="5">d13</strain>
        <strain evidence="3">D13</strain>
    </source>
</reference>
<feature type="chain" id="PRO_5043533551" evidence="1">
    <location>
        <begin position="27"/>
        <end position="92"/>
    </location>
</feature>
<reference evidence="2" key="1">
    <citation type="submission" date="2017-09" db="EMBL/GenBank/DDBJ databases">
        <title>FDA dAtabase for Regulatory Grade micrObial Sequences (FDA-ARGOS): Supporting development and validation of Infectious Disease Dx tests.</title>
        <authorList>
            <person name="Minogue T."/>
            <person name="Wolcott M."/>
            <person name="Wasieloski L."/>
            <person name="Aguilar W."/>
            <person name="Moore D."/>
            <person name="Tallon L."/>
            <person name="Sadzewicz L."/>
            <person name="Ott S."/>
            <person name="Zhao X."/>
            <person name="Nagaraj S."/>
            <person name="Vavikolanu K."/>
            <person name="Aluvathingal J."/>
            <person name="Nadendla S."/>
            <person name="Sichtig H."/>
        </authorList>
    </citation>
    <scope>NUCLEOTIDE SEQUENCE</scope>
    <source>
        <strain evidence="2">FDAARGOS_388</strain>
    </source>
</reference>
<keyword evidence="4" id="KW-1185">Reference proteome</keyword>
<evidence type="ECO:0000313" key="3">
    <source>
        <dbReference type="EMBL" id="TEU39450.1"/>
    </source>
</evidence>
<dbReference type="EMBL" id="SNSQ01000043">
    <property type="protein sequence ID" value="TEU39450.1"/>
    <property type="molecule type" value="Genomic_DNA"/>
</dbReference>
<dbReference type="Proteomes" id="UP000218103">
    <property type="component" value="Chromosome 2"/>
</dbReference>
<gene>
    <name evidence="2" type="ORF">CO711_32970</name>
    <name evidence="3" type="ORF">E3D37_30340</name>
</gene>
<evidence type="ECO:0000313" key="5">
    <source>
        <dbReference type="Proteomes" id="UP000298234"/>
    </source>
</evidence>
<name>A0AAX2RIC5_BURCE</name>
<dbReference type="AlphaFoldDB" id="A0AAX2RIC5"/>
<feature type="signal peptide" evidence="1">
    <location>
        <begin position="1"/>
        <end position="26"/>
    </location>
</feature>